<reference evidence="2" key="1">
    <citation type="submission" date="2017-11" db="EMBL/GenBank/DDBJ databases">
        <authorList>
            <person name="Lima N.C."/>
            <person name="Parody-Merino A.M."/>
            <person name="Battley P.F."/>
            <person name="Fidler A.E."/>
            <person name="Prosdocimi F."/>
        </authorList>
    </citation>
    <scope>NUCLEOTIDE SEQUENCE [LARGE SCALE GENOMIC DNA]</scope>
</reference>
<accession>A0A2I0U8T0</accession>
<evidence type="ECO:0000313" key="2">
    <source>
        <dbReference type="Proteomes" id="UP000233556"/>
    </source>
</evidence>
<proteinExistence type="predicted"/>
<reference evidence="2" key="2">
    <citation type="submission" date="2017-12" db="EMBL/GenBank/DDBJ databases">
        <title>Genome sequence of the Bar-tailed Godwit (Limosa lapponica baueri).</title>
        <authorList>
            <person name="Lima N.C.B."/>
            <person name="Parody-Merino A.M."/>
            <person name="Battley P.F."/>
            <person name="Fidler A.E."/>
            <person name="Prosdocimi F."/>
        </authorList>
    </citation>
    <scope>NUCLEOTIDE SEQUENCE [LARGE SCALE GENOMIC DNA]</scope>
</reference>
<evidence type="ECO:0000313" key="1">
    <source>
        <dbReference type="EMBL" id="PKU42373.1"/>
    </source>
</evidence>
<name>A0A2I0U8T0_LIMLA</name>
<dbReference type="AlphaFoldDB" id="A0A2I0U8T0"/>
<organism evidence="1 2">
    <name type="scientific">Limosa lapponica baueri</name>
    <dbReference type="NCBI Taxonomy" id="1758121"/>
    <lineage>
        <taxon>Eukaryota</taxon>
        <taxon>Metazoa</taxon>
        <taxon>Chordata</taxon>
        <taxon>Craniata</taxon>
        <taxon>Vertebrata</taxon>
        <taxon>Euteleostomi</taxon>
        <taxon>Archelosauria</taxon>
        <taxon>Archosauria</taxon>
        <taxon>Dinosauria</taxon>
        <taxon>Saurischia</taxon>
        <taxon>Theropoda</taxon>
        <taxon>Coelurosauria</taxon>
        <taxon>Aves</taxon>
        <taxon>Neognathae</taxon>
        <taxon>Neoaves</taxon>
        <taxon>Charadriiformes</taxon>
        <taxon>Scolopacidae</taxon>
        <taxon>Limosa</taxon>
    </lineage>
</organism>
<protein>
    <submittedName>
        <fullName evidence="1">Uncharacterized protein</fullName>
    </submittedName>
</protein>
<gene>
    <name evidence="1" type="ORF">llap_7320</name>
</gene>
<dbReference type="EMBL" id="KZ505999">
    <property type="protein sequence ID" value="PKU42373.1"/>
    <property type="molecule type" value="Genomic_DNA"/>
</dbReference>
<dbReference type="Proteomes" id="UP000233556">
    <property type="component" value="Unassembled WGS sequence"/>
</dbReference>
<sequence length="169" mass="19264">MIVKLCDIMWVLQMEKKIQQSWYEKDSCIICSPNTQVVVWVASGPECGLLDSSQQDRSMVLGCRERRSGIPGSASSPTRQRPFDVVGHDIPAFTQEKGKPNNTGYVLHRKSRIPMLAYFICPDGLHHFVKDDLSVLKRAIYCHYNIKKCKPPLGFINILDIEDIFSLYC</sequence>
<keyword evidence="2" id="KW-1185">Reference proteome</keyword>